<organism evidence="6 7">
    <name type="scientific">Actinoplanes teichomyceticus</name>
    <dbReference type="NCBI Taxonomy" id="1867"/>
    <lineage>
        <taxon>Bacteria</taxon>
        <taxon>Bacillati</taxon>
        <taxon>Actinomycetota</taxon>
        <taxon>Actinomycetes</taxon>
        <taxon>Micromonosporales</taxon>
        <taxon>Micromonosporaceae</taxon>
        <taxon>Actinoplanes</taxon>
    </lineage>
</organism>
<dbReference type="AlphaFoldDB" id="A0A561VLB5"/>
<dbReference type="InterPro" id="IPR028098">
    <property type="entry name" value="Glyco_trans_4-like_N"/>
</dbReference>
<evidence type="ECO:0000313" key="6">
    <source>
        <dbReference type="EMBL" id="TWG12387.1"/>
    </source>
</evidence>
<dbReference type="PANTHER" id="PTHR12526">
    <property type="entry name" value="GLYCOSYLTRANSFERASE"/>
    <property type="match status" value="1"/>
</dbReference>
<keyword evidence="2 6" id="KW-0808">Transferase</keyword>
<evidence type="ECO:0000256" key="4">
    <source>
        <dbReference type="SAM" id="Phobius"/>
    </source>
</evidence>
<keyword evidence="1" id="KW-0328">Glycosyltransferase</keyword>
<keyword evidence="4" id="KW-0812">Transmembrane</keyword>
<feature type="region of interest" description="Disordered" evidence="3">
    <location>
        <begin position="420"/>
        <end position="444"/>
    </location>
</feature>
<feature type="transmembrane region" description="Helical" evidence="4">
    <location>
        <begin position="83"/>
        <end position="104"/>
    </location>
</feature>
<evidence type="ECO:0000256" key="3">
    <source>
        <dbReference type="SAM" id="MobiDB-lite"/>
    </source>
</evidence>
<sequence>MRPFLQCCSRQDGANGVIVVKDRRPSVAILVANLPAEKDRRVIRECLSLEAAGFDVTVIAPRGDRSLTVLPGSRRTRLRPYPVLLYGSGLISFAGEFLWSFFWITVRLLGEMLRGRAHAVQVCNPPDVYFPLALLVRALGRPWVFDHHDLSPEVYVSRGGTPNPWISRLLVAFEWLTLRTATAVFATNESFKDNAVRRGVRPEKVTVVRNGPAHAEIADRPGAAADRPDGRHRVVYLGVFGPQDNVAGAVLAAEELTRLRGRDDWRMVLAGDGETAAALRELTAERGLTDVVEFTGWLDGPQVDALLRDATVALQPDLPTRMNQLSTMAKTVEYLGRGVPVVAADLIETRATVGDAGLYVPTGDPAEFARAIDTLLDDPAMRARMHRLGKERFRDFLSWEHQAQRYVAVWRRLLAKRLPPAGPAPVPAPRTPADDTAATRADAP</sequence>
<dbReference type="CDD" id="cd03794">
    <property type="entry name" value="GT4_WbuB-like"/>
    <property type="match status" value="1"/>
</dbReference>
<keyword evidence="4" id="KW-1133">Transmembrane helix</keyword>
<gene>
    <name evidence="6" type="ORF">FHX34_105254</name>
</gene>
<evidence type="ECO:0000256" key="2">
    <source>
        <dbReference type="ARBA" id="ARBA00022679"/>
    </source>
</evidence>
<accession>A0A561VLB5</accession>
<keyword evidence="7" id="KW-1185">Reference proteome</keyword>
<dbReference type="GO" id="GO:0016757">
    <property type="term" value="F:glycosyltransferase activity"/>
    <property type="evidence" value="ECO:0007669"/>
    <property type="project" value="UniProtKB-KW"/>
</dbReference>
<evidence type="ECO:0000259" key="5">
    <source>
        <dbReference type="Pfam" id="PF13579"/>
    </source>
</evidence>
<feature type="domain" description="Glycosyltransferase subfamily 4-like N-terminal" evidence="5">
    <location>
        <begin position="48"/>
        <end position="211"/>
    </location>
</feature>
<dbReference type="Pfam" id="PF13579">
    <property type="entry name" value="Glyco_trans_4_4"/>
    <property type="match status" value="1"/>
</dbReference>
<name>A0A561VLB5_ACTTI</name>
<dbReference type="OrthoDB" id="509705at2"/>
<feature type="compositionally biased region" description="Low complexity" evidence="3">
    <location>
        <begin position="434"/>
        <end position="444"/>
    </location>
</feature>
<protein>
    <submittedName>
        <fullName evidence="6">Glycosyltransferase involved in cell wall biosynthesis</fullName>
    </submittedName>
</protein>
<dbReference type="SUPFAM" id="SSF53756">
    <property type="entry name" value="UDP-Glycosyltransferase/glycogen phosphorylase"/>
    <property type="match status" value="1"/>
</dbReference>
<dbReference type="EMBL" id="VIWY01000005">
    <property type="protein sequence ID" value="TWG12387.1"/>
    <property type="molecule type" value="Genomic_DNA"/>
</dbReference>
<evidence type="ECO:0000313" key="7">
    <source>
        <dbReference type="Proteomes" id="UP000320239"/>
    </source>
</evidence>
<keyword evidence="4" id="KW-0472">Membrane</keyword>
<dbReference type="Proteomes" id="UP000320239">
    <property type="component" value="Unassembled WGS sequence"/>
</dbReference>
<dbReference type="PANTHER" id="PTHR12526:SF624">
    <property type="entry name" value="BLR6297 PROTEIN"/>
    <property type="match status" value="1"/>
</dbReference>
<comment type="caution">
    <text evidence="6">The sequence shown here is derived from an EMBL/GenBank/DDBJ whole genome shotgun (WGS) entry which is preliminary data.</text>
</comment>
<reference evidence="6 7" key="1">
    <citation type="submission" date="2019-06" db="EMBL/GenBank/DDBJ databases">
        <title>Sequencing the genomes of 1000 actinobacteria strains.</title>
        <authorList>
            <person name="Klenk H.-P."/>
        </authorList>
    </citation>
    <scope>NUCLEOTIDE SEQUENCE [LARGE SCALE GENOMIC DNA]</scope>
    <source>
        <strain evidence="6 7">DSM 43866</strain>
    </source>
</reference>
<dbReference type="Gene3D" id="3.40.50.2000">
    <property type="entry name" value="Glycogen Phosphorylase B"/>
    <property type="match status" value="2"/>
</dbReference>
<dbReference type="Pfam" id="PF13692">
    <property type="entry name" value="Glyco_trans_1_4"/>
    <property type="match status" value="1"/>
</dbReference>
<feature type="compositionally biased region" description="Pro residues" evidence="3">
    <location>
        <begin position="420"/>
        <end position="430"/>
    </location>
</feature>
<proteinExistence type="predicted"/>
<evidence type="ECO:0000256" key="1">
    <source>
        <dbReference type="ARBA" id="ARBA00022676"/>
    </source>
</evidence>